<dbReference type="InterPro" id="IPR021818">
    <property type="entry name" value="SIPA1L_C"/>
</dbReference>
<dbReference type="PROSITE" id="PS50085">
    <property type="entry name" value="RAPGAP"/>
    <property type="match status" value="1"/>
</dbReference>
<dbReference type="Pfam" id="PF11881">
    <property type="entry name" value="SPAR_C"/>
    <property type="match status" value="1"/>
</dbReference>
<keyword evidence="3 4" id="KW-0175">Coiled coil</keyword>
<keyword evidence="1" id="KW-0343">GTPase activation</keyword>
<dbReference type="InterPro" id="IPR000331">
    <property type="entry name" value="Rap/Ran_GAP_dom"/>
</dbReference>
<dbReference type="Gene3D" id="6.10.140.210">
    <property type="match status" value="1"/>
</dbReference>
<evidence type="ECO:0000256" key="2">
    <source>
        <dbReference type="ARBA" id="ARBA00022553"/>
    </source>
</evidence>
<evidence type="ECO:0000256" key="1">
    <source>
        <dbReference type="ARBA" id="ARBA00022468"/>
    </source>
</evidence>
<feature type="coiled-coil region" evidence="4">
    <location>
        <begin position="1422"/>
        <end position="1470"/>
    </location>
</feature>
<feature type="domain" description="PDZ" evidence="7">
    <location>
        <begin position="915"/>
        <end position="991"/>
    </location>
</feature>
<feature type="region of interest" description="Disordered" evidence="5">
    <location>
        <begin position="1"/>
        <end position="45"/>
    </location>
</feature>
<evidence type="ECO:0000259" key="6">
    <source>
        <dbReference type="PROSITE" id="PS50085"/>
    </source>
</evidence>
<dbReference type="Ensembl" id="ENSCCRT00015099027.1">
    <property type="protein sequence ID" value="ENSCCRP00015095923.1"/>
    <property type="gene ID" value="ENSCCRG00015038529.1"/>
</dbReference>
<reference evidence="8" key="1">
    <citation type="submission" date="2025-08" db="UniProtKB">
        <authorList>
            <consortium name="Ensembl"/>
        </authorList>
    </citation>
    <scope>IDENTIFICATION</scope>
</reference>
<evidence type="ECO:0000256" key="4">
    <source>
        <dbReference type="SAM" id="Coils"/>
    </source>
</evidence>
<evidence type="ECO:0000313" key="8">
    <source>
        <dbReference type="Ensembl" id="ENSCCRP00015095923.1"/>
    </source>
</evidence>
<dbReference type="InterPro" id="IPR035974">
    <property type="entry name" value="Rap/Ran-GAP_sf"/>
</dbReference>
<evidence type="ECO:0000313" key="9">
    <source>
        <dbReference type="Proteomes" id="UP000694700"/>
    </source>
</evidence>
<proteinExistence type="predicted"/>
<dbReference type="GO" id="GO:0005096">
    <property type="term" value="F:GTPase activator activity"/>
    <property type="evidence" value="ECO:0007669"/>
    <property type="project" value="UniProtKB-KW"/>
</dbReference>
<dbReference type="Pfam" id="PF02145">
    <property type="entry name" value="Rap_GAP"/>
    <property type="match status" value="1"/>
</dbReference>
<feature type="compositionally biased region" description="Low complexity" evidence="5">
    <location>
        <begin position="1083"/>
        <end position="1092"/>
    </location>
</feature>
<feature type="region of interest" description="Disordered" evidence="5">
    <location>
        <begin position="1143"/>
        <end position="1171"/>
    </location>
</feature>
<feature type="compositionally biased region" description="Polar residues" evidence="5">
    <location>
        <begin position="314"/>
        <end position="323"/>
    </location>
</feature>
<dbReference type="InterPro" id="IPR036034">
    <property type="entry name" value="PDZ_sf"/>
</dbReference>
<dbReference type="CDD" id="cd06745">
    <property type="entry name" value="PDZ_SIPA1-like"/>
    <property type="match status" value="1"/>
</dbReference>
<dbReference type="Gene3D" id="2.30.42.10">
    <property type="match status" value="1"/>
</dbReference>
<dbReference type="SUPFAM" id="SSF111347">
    <property type="entry name" value="Rap/Ran-GAP"/>
    <property type="match status" value="1"/>
</dbReference>
<dbReference type="InterPro" id="IPR050989">
    <property type="entry name" value="Rap1_Ran_GAP"/>
</dbReference>
<dbReference type="GO" id="GO:0005737">
    <property type="term" value="C:cytoplasm"/>
    <property type="evidence" value="ECO:0007669"/>
    <property type="project" value="TreeGrafter"/>
</dbReference>
<feature type="compositionally biased region" description="Basic and acidic residues" evidence="5">
    <location>
        <begin position="1055"/>
        <end position="1066"/>
    </location>
</feature>
<dbReference type="Proteomes" id="UP000694700">
    <property type="component" value="Unplaced"/>
</dbReference>
<feature type="region of interest" description="Disordered" evidence="5">
    <location>
        <begin position="314"/>
        <end position="364"/>
    </location>
</feature>
<feature type="domain" description="Rap-GAP" evidence="6">
    <location>
        <begin position="560"/>
        <end position="777"/>
    </location>
</feature>
<dbReference type="InterPro" id="IPR001478">
    <property type="entry name" value="PDZ"/>
</dbReference>
<feature type="region of interest" description="Disordered" evidence="5">
    <location>
        <begin position="1052"/>
        <end position="1103"/>
    </location>
</feature>
<dbReference type="SUPFAM" id="SSF50156">
    <property type="entry name" value="PDZ domain-like"/>
    <property type="match status" value="1"/>
</dbReference>
<organism evidence="8 9">
    <name type="scientific">Cyprinus carpio</name>
    <name type="common">Common carp</name>
    <dbReference type="NCBI Taxonomy" id="7962"/>
    <lineage>
        <taxon>Eukaryota</taxon>
        <taxon>Metazoa</taxon>
        <taxon>Chordata</taxon>
        <taxon>Craniata</taxon>
        <taxon>Vertebrata</taxon>
        <taxon>Euteleostomi</taxon>
        <taxon>Actinopterygii</taxon>
        <taxon>Neopterygii</taxon>
        <taxon>Teleostei</taxon>
        <taxon>Ostariophysi</taxon>
        <taxon>Cypriniformes</taxon>
        <taxon>Cyprinidae</taxon>
        <taxon>Cyprininae</taxon>
        <taxon>Cyprinus</taxon>
    </lineage>
</organism>
<dbReference type="SMART" id="SM00228">
    <property type="entry name" value="PDZ"/>
    <property type="match status" value="1"/>
</dbReference>
<dbReference type="Pfam" id="PF21022">
    <property type="entry name" value="Rap-GAP_dimer"/>
    <property type="match status" value="1"/>
</dbReference>
<feature type="region of interest" description="Disordered" evidence="5">
    <location>
        <begin position="1015"/>
        <end position="1037"/>
    </location>
</feature>
<sequence>MQSSEELFNRKLKALNGSMGHPAGNTQGKLDGGGKTNGTPAMPKMGVRARVTDWPPKKEGWGPNYETVITAFQNGQPDQSVEITDLGEAPLEPDYSDTKYSLSDLLSRSPLKGLHPIRQRSNSDVTISDIDAEDIMDQNAVNPNTGASLHREYGSTSSIDRQGLGNDGFFTMLRGYRIDSLDHRSAPPAGFPELLRYDTTLSPSLQTAAQIARGEIVHISGYDYVDSSFLYSREREKSFMHRLKSESSETSLFRKLRTIKSENDGLRLSTEQDDRRPLSFQKCFAHYDVQSILFNISEAVANRVSLSQRKNTTTGASAASQYQVPGGGQVAGNTTGPASMFESPLGSREDLNPKENLDADEGDGKSNGLVLSCPHFRNEIGGEGERRISLSRANNATYSAGGENCSFESSLSSHCTNAGVSVLEVPRESQPIHREKVKRYIIEHIDLGAYYYHKYFYGREHQNYFGVDENLGPVAISVRREKLDDGKDKEAAQYNYRVTFRTSQLTTLRGAILEDAVPSTARHGTARGLPLKEVLEYVVPELNIQCLRLAISSPRVPEQLLKLDEQGLSFQHKVGVLYCKAGQSTEEEMYNNENAGPALDEFLDLLGQRVRLKGFTKYRAQLDNKTDSTGSHSLYTTYKDYELMFHVSTLLPYTPNNRQQLLRKRHIGNDIVTIVFQEPGALPFTPKNIRSHFQHVFVIIKVHNPCTENVCYSVAVSRSKDVPPFGPPIPKGVTFPKSAVFRDFLLAKVINGENAAHKSEKFRAMATRTRQEYLKDLAENFVSTTTVDSAVKFSFITLGAKKKERVKPRKDAHLLSIGAVTWSVVARDFGQSADVECLLGISNEFIVLIEEESKNVIFNCSCRDVIGWSSGVMSIKIFYERGECVMFSAHDNCGEDIREIVQRLEMVTRGCETTEMTLRRNGLGQLGFHVNFEGIVADVEPFGYAWKAGLRQGSRLVEICKVAVATLTHEQMIDLLRTSISVKVVIIQPYEDGAPRRGCSELYRIPMVEYKNTTWHRVPTGGQPLPRGSPTQGPDRMPCQQILQHAQTAIPRSTSFDRKSVQDVEKPPISSCSKGDASQHYRSSPSNQSSSSDPGPCASTSWNQQPGYDGVSHALVNILPKLLNIVNVSLICFSVVLQQGGDKNSSHSSSNTLSSNASSSNSDEKHFGSGDLMDPEMLGLTYIKGASTDSGIDTAPCSMTPGVAGASVSRVMLQGRGVSDPGHPWTPELTEEGSTEEDHGRLYLPQSYAAALATGHAPADTSMGDLSEISSHSSVCGSVSRRQLNAAEPSCRLQDRGRDKLKDGGLQPNMSKEEYMKMMLPESPPGESGHRKVQSSILFSCSREFAVVLMGMYPCDHIGPGLSVSGVSLCPDQRVASFCTMTDMQRAEALQISRELTRRVAAAEGAALEAGDTSPATLTGKVNQLEVILRQLQYDLKKEKEDKAILQVEVQHLRQDNMRLQEESQTAAAQLRKFTQWFFHTIDKKP</sequence>
<feature type="region of interest" description="Disordered" evidence="5">
    <location>
        <begin position="1287"/>
        <end position="1308"/>
    </location>
</feature>
<evidence type="ECO:0000256" key="5">
    <source>
        <dbReference type="SAM" id="MobiDB-lite"/>
    </source>
</evidence>
<evidence type="ECO:0000259" key="7">
    <source>
        <dbReference type="PROSITE" id="PS50106"/>
    </source>
</evidence>
<dbReference type="PROSITE" id="PS50106">
    <property type="entry name" value="PDZ"/>
    <property type="match status" value="1"/>
</dbReference>
<dbReference type="PANTHER" id="PTHR15711:SF7">
    <property type="entry name" value="SIGNAL-INDUCED PROLIFERATION-ASSOCIATED 1-LIKE PROTEIN 2"/>
    <property type="match status" value="1"/>
</dbReference>
<feature type="compositionally biased region" description="Basic and acidic residues" evidence="5">
    <location>
        <begin position="1293"/>
        <end position="1303"/>
    </location>
</feature>
<dbReference type="FunFam" id="3.40.50.11210:FF:000002">
    <property type="entry name" value="Signal-induced proliferation-associated 1-like protein 1"/>
    <property type="match status" value="1"/>
</dbReference>
<dbReference type="Gene3D" id="3.40.50.11210">
    <property type="entry name" value="Rap/Ran-GAP"/>
    <property type="match status" value="1"/>
</dbReference>
<feature type="compositionally biased region" description="Low complexity" evidence="5">
    <location>
        <begin position="1146"/>
        <end position="1161"/>
    </location>
</feature>
<dbReference type="GO" id="GO:0051056">
    <property type="term" value="P:regulation of small GTPase mediated signal transduction"/>
    <property type="evidence" value="ECO:0007669"/>
    <property type="project" value="InterPro"/>
</dbReference>
<feature type="region of interest" description="Disordered" evidence="5">
    <location>
        <begin position="1217"/>
        <end position="1238"/>
    </location>
</feature>
<feature type="compositionally biased region" description="Basic and acidic residues" evidence="5">
    <location>
        <begin position="347"/>
        <end position="357"/>
    </location>
</feature>
<accession>A0A8C1ZV52</accession>
<protein>
    <submittedName>
        <fullName evidence="8">Signal induced proliferation associated 1 like 2</fullName>
    </submittedName>
</protein>
<evidence type="ECO:0000256" key="3">
    <source>
        <dbReference type="ARBA" id="ARBA00023054"/>
    </source>
</evidence>
<dbReference type="Pfam" id="PF00595">
    <property type="entry name" value="PDZ"/>
    <property type="match status" value="1"/>
</dbReference>
<keyword evidence="2" id="KW-0597">Phosphoprotein</keyword>
<dbReference type="PANTHER" id="PTHR15711">
    <property type="entry name" value="RAP GTPASE-ACTIVATING PROTEIN"/>
    <property type="match status" value="1"/>
</dbReference>
<name>A0A8C1ZV52_CYPCA</name>